<keyword evidence="4" id="KW-1185">Reference proteome</keyword>
<dbReference type="NCBIfam" id="TIGR01414">
    <property type="entry name" value="autotrans_barl"/>
    <property type="match status" value="2"/>
</dbReference>
<protein>
    <submittedName>
        <fullName evidence="3">Outer membrane autotransporter barrel domain-containing protein</fullName>
    </submittedName>
</protein>
<evidence type="ECO:0000313" key="4">
    <source>
        <dbReference type="Proteomes" id="UP000027143"/>
    </source>
</evidence>
<accession>A0ABR4SN62</accession>
<evidence type="ECO:0000313" key="3">
    <source>
        <dbReference type="EMBL" id="KEC64693.1"/>
    </source>
</evidence>
<evidence type="ECO:0000256" key="1">
    <source>
        <dbReference type="SAM" id="MobiDB-lite"/>
    </source>
</evidence>
<comment type="caution">
    <text evidence="3">The sequence shown here is derived from an EMBL/GenBank/DDBJ whole genome shotgun (WGS) entry which is preliminary data.</text>
</comment>
<dbReference type="SUPFAM" id="SSF103515">
    <property type="entry name" value="Autotransporter"/>
    <property type="match status" value="1"/>
</dbReference>
<dbReference type="RefSeq" id="WP_034457279.1">
    <property type="nucleotide sequence ID" value="NZ_KL446933.1"/>
</dbReference>
<feature type="compositionally biased region" description="Polar residues" evidence="1">
    <location>
        <begin position="930"/>
        <end position="954"/>
    </location>
</feature>
<dbReference type="InterPro" id="IPR012332">
    <property type="entry name" value="Autotransporter_pectin_lyase_C"/>
</dbReference>
<dbReference type="InterPro" id="IPR011050">
    <property type="entry name" value="Pectin_lyase_fold/virulence"/>
</dbReference>
<feature type="region of interest" description="Disordered" evidence="1">
    <location>
        <begin position="871"/>
        <end position="1023"/>
    </location>
</feature>
<evidence type="ECO:0000259" key="2">
    <source>
        <dbReference type="PROSITE" id="PS51208"/>
    </source>
</evidence>
<dbReference type="InterPro" id="IPR006315">
    <property type="entry name" value="OM_autotransptr_brl_dom"/>
</dbReference>
<sequence length="1968" mass="209446">MINVFKNRTHLYALTTSVLFFLQGVDVSMGVTGVTDVRSQGVRSQLSSGGQLYSYECKAETGGSQGQNPDRNPIVCDGTGNPLTIKGGSITARKYNDSAVKAEGGAVINVEEVSIDFGQDNTSASDSNHVVKPVAFDDFGAAVFSDGSYESGTEINLDKSHIEAFFYGLRSEGQGKISMKNGSITETYIGAVANSESSISLDDVNIEVVGIGLLSNGKSPIIMKSGSIDFSSSGVSVMSGIGVISTDMGFVRLDGVSITDGSITDEFDITTSSQAAKLSQEKEEGAIDSSVGPGRYVLLSGGGTISFNEGNINVSDTAVLLVDKSFQNTLSEYNTLNEHIEVDLEFLTGSEDEDEENSEENGNLRVDDRSVGKVYHINSRNNGSEDFFTQIDSTVFSEIMSFRDEVTEVLKAANREESLDILSLSTSVRSSVVKANGKRSYGIYFRDSDSGNSGNVLNFGGVAVSVEDDSYGDDSYKGEIRTVLLKGSRLRVPEGVAIYGDEGFGGYVIVKDDSTLSGGLLLKAEAGSDLSVFVHDSVIAGAARIDKDSYAKLFLSGWSEWYLTEDIYSGFGNSDADCVDSCISSMRLADSNIRFFLSSKRKDGEGDQESRSNNKYRTLRIGNGSGTVYSAHGRSSIYFNADLMSGDADRGQVSDRLLIHGDVSGKTMVHVGLVSDGTSSEQQSKLNSVSIIQVYGNAKNDSFELDGRYVTLGGAPYKYILRAYHLNSHQRSSSASASKPFDPKLATMNTPFWDYRLESDSVSVASVSAQSEEVPVMTGTVQATSVVSDVSGTSQPSLLARSEESSSINTPMGSGRVVQYIGPDGIVQALPVLSNGKVVLPDGRLISPGGGVISYDGKAIDGKAILKEYSGTPSSESIATSEASLSENVSNPSSGAPGTVPTVTQSSGPTGRILLTTSTSESALKEHIETPSSESIATSEASLSENVSNPSSGAPGTVPTGAVPTVIQSSGPRGRILLNTSARSETSPVAPSTTSPVQRVLSAASQKSPVTKEPGVSTVENVGGRAVSPTCDYTGNIGRVRRDVTRSEHTPYSCSDGKLHTISDATLGVSDSSQHSVSVGEKTTLNMENVTIIGAVSSDGENQIDLNTLQPMSAVLAEKDAEIVLNKKSTIQASEIGLEAQSGGRVKMIDGTINANYAGVLVGAGSSVQLDTTNISMKSRAVAGLASNGGEIIMSSGTITLADGIAVRSELGGNVKLDKVDITAKRGQIESASTEVSGRAAFLLSDRSSVDFANGNVVTDANGLWFRDVNGSVGTGAPRRKRSSDVPSSINRAYIESSNVKVEGDSSYGIYFDGMARKVVDEQRSDLSVGHPVNGSSVGQRDFGKQSAVFSQEQTFIGITGTVLLEKTNFEVPKSVAIYGSNSGGSVSLEKKAFLSGDLLLKSENNSNILVWVNDSVIAGGARVDESSTAKLRLTNNSKWSLLRPKHRKLQDLGSLGDSSISALHLVNSSLSFEKPESNTADGYQTLRIGKGVGAVYNAQGNAHIYFNARLNPSDPSDTQVTDRLLIHGDVSGKTVVHVKGVSGSVGENNRSDKIAHSVSIIQVYGKAEKDSFQLSGDYVALDDSPYKYTLRSYAPKATSTRDHVDEKFMKDGGEFWNFRLENQYVELSDSAYTSTVSKDRSPGQAVRSVVPQVPTYLLLPNGLFHAGLVNISNQNKHLERLRATSGGMSGIHENPALFLRGYAGHYRYSSNLSALEYGYGGELGYNALEAGVLLKTIENAYSNTFFGVIGAYERLSLQPLAVEQSQKSAFDKWSVTAYGTMQYDAGFYVDGLLSYGLFKGDVLTLARGKTATLKGNPLSVSLTGGQPFATGYEGFVFDPQVQVVYQHLRINPARDIDNFEIELGKLDQWTMRVGGRLTKTFPVTDEARLVSFYSKFYLAHGFDGKQSVHFKDAFQLGAFGSSLEAGLGFNARLSSKFALHGDLVYQHKLSKAGFSGTSFVGGLRYQF</sequence>
<dbReference type="SUPFAM" id="SSF51126">
    <property type="entry name" value="Pectin lyase-like"/>
    <property type="match status" value="2"/>
</dbReference>
<dbReference type="SMART" id="SM00869">
    <property type="entry name" value="Autotransporter"/>
    <property type="match status" value="1"/>
</dbReference>
<dbReference type="EMBL" id="AHPD01000021">
    <property type="protein sequence ID" value="KEC64693.1"/>
    <property type="molecule type" value="Genomic_DNA"/>
</dbReference>
<proteinExistence type="predicted"/>
<dbReference type="Gene3D" id="2.160.20.20">
    <property type="match status" value="2"/>
</dbReference>
<gene>
    <name evidence="3" type="ORF">O7U_01261</name>
</gene>
<dbReference type="Gene3D" id="2.40.128.130">
    <property type="entry name" value="Autotransporter beta-domain"/>
    <property type="match status" value="1"/>
</dbReference>
<feature type="domain" description="Autotransporter" evidence="2">
    <location>
        <begin position="1691"/>
        <end position="1968"/>
    </location>
</feature>
<dbReference type="Proteomes" id="UP000027143">
    <property type="component" value="Unassembled WGS sequence"/>
</dbReference>
<feature type="compositionally biased region" description="Polar residues" evidence="1">
    <location>
        <begin position="871"/>
        <end position="922"/>
    </location>
</feature>
<dbReference type="InterPro" id="IPR036709">
    <property type="entry name" value="Autotransporte_beta_dom_sf"/>
</dbReference>
<dbReference type="InterPro" id="IPR005546">
    <property type="entry name" value="Autotransporte_beta"/>
</dbReference>
<organism evidence="3 4">
    <name type="scientific">Bartonella quintana JK 68</name>
    <dbReference type="NCBI Taxonomy" id="1134503"/>
    <lineage>
        <taxon>Bacteria</taxon>
        <taxon>Pseudomonadati</taxon>
        <taxon>Pseudomonadota</taxon>
        <taxon>Alphaproteobacteria</taxon>
        <taxon>Hyphomicrobiales</taxon>
        <taxon>Bartonellaceae</taxon>
        <taxon>Bartonella</taxon>
    </lineage>
</organism>
<dbReference type="PROSITE" id="PS51208">
    <property type="entry name" value="AUTOTRANSPORTER"/>
    <property type="match status" value="1"/>
</dbReference>
<reference evidence="3 4" key="1">
    <citation type="submission" date="2012-04" db="EMBL/GenBank/DDBJ databases">
        <title>The Genome Sequence of Bartonella quintana JK 68.</title>
        <authorList>
            <consortium name="The Broad Institute Genome Sequencing Platform"/>
            <consortium name="The Broad Institute Genome Sequencing Center for Infectious Disease"/>
            <person name="Feldgarden M."/>
            <person name="Kirby J."/>
            <person name="Kosoy M."/>
            <person name="Birtles R."/>
            <person name="Probert W.S."/>
            <person name="Chiaraviglio L."/>
            <person name="Walker B."/>
            <person name="Young S.K."/>
            <person name="Zeng Q."/>
            <person name="Gargeya S."/>
            <person name="Fitzgerald M."/>
            <person name="Haas B."/>
            <person name="Abouelleil A."/>
            <person name="Alvarado L."/>
            <person name="Arachchi H.M."/>
            <person name="Berlin A.M."/>
            <person name="Chapman S.B."/>
            <person name="Goldberg J."/>
            <person name="Griggs A."/>
            <person name="Gujja S."/>
            <person name="Hansen M."/>
            <person name="Howarth C."/>
            <person name="Imamovic A."/>
            <person name="Larimer J."/>
            <person name="McCowen C."/>
            <person name="Montmayeur A."/>
            <person name="Murphy C."/>
            <person name="Neiman D."/>
            <person name="Pearson M."/>
            <person name="Priest M."/>
            <person name="Roberts A."/>
            <person name="Saif S."/>
            <person name="Shea T."/>
            <person name="Sisk P."/>
            <person name="Sykes S."/>
            <person name="Wortman J."/>
            <person name="Nusbaum C."/>
            <person name="Birren B."/>
        </authorList>
    </citation>
    <scope>NUCLEOTIDE SEQUENCE [LARGE SCALE GENOMIC DNA]</scope>
    <source>
        <strain evidence="3 4">JK 68</strain>
    </source>
</reference>
<name>A0ABR4SN62_BARQI</name>
<feature type="compositionally biased region" description="Polar residues" evidence="1">
    <location>
        <begin position="978"/>
        <end position="1009"/>
    </location>
</feature>